<dbReference type="PIRSF" id="PIRSF037004">
    <property type="entry name" value="UCP037004"/>
    <property type="match status" value="1"/>
</dbReference>
<reference evidence="3" key="1">
    <citation type="journal article" date="2018" name="Front. Microbiol.">
        <title>Genome-Based Analysis Reveals the Taxonomy and Diversity of the Family Idiomarinaceae.</title>
        <authorList>
            <person name="Liu Y."/>
            <person name="Lai Q."/>
            <person name="Shao Z."/>
        </authorList>
    </citation>
    <scope>NUCLEOTIDE SEQUENCE [LARGE SCALE GENOMIC DNA]</scope>
    <source>
        <strain evidence="3">AIS</strain>
    </source>
</reference>
<dbReference type="PANTHER" id="PTHR30087">
    <property type="entry name" value="INNER MEMBRANE PROTEIN"/>
    <property type="match status" value="1"/>
</dbReference>
<dbReference type="Pfam" id="PF08349">
    <property type="entry name" value="DUF1722"/>
    <property type="match status" value="1"/>
</dbReference>
<proteinExistence type="predicted"/>
<dbReference type="InterPro" id="IPR017087">
    <property type="entry name" value="UCP037004"/>
</dbReference>
<dbReference type="InterPro" id="IPR013560">
    <property type="entry name" value="DUF1722"/>
</dbReference>
<dbReference type="EMBL" id="PIPP01000001">
    <property type="protein sequence ID" value="RUO38439.1"/>
    <property type="molecule type" value="Genomic_DNA"/>
</dbReference>
<evidence type="ECO:0000313" key="2">
    <source>
        <dbReference type="EMBL" id="RUO38439.1"/>
    </source>
</evidence>
<gene>
    <name evidence="2" type="ORF">CWE13_02010</name>
</gene>
<dbReference type="OrthoDB" id="495783at2"/>
<dbReference type="Proteomes" id="UP000286934">
    <property type="component" value="Unassembled WGS sequence"/>
</dbReference>
<dbReference type="Pfam" id="PF04463">
    <property type="entry name" value="2-thiour_desulf"/>
    <property type="match status" value="1"/>
</dbReference>
<comment type="caution">
    <text evidence="2">The sequence shown here is derived from an EMBL/GenBank/DDBJ whole genome shotgun (WGS) entry which is preliminary data.</text>
</comment>
<dbReference type="AlphaFoldDB" id="A0A432WXF7"/>
<dbReference type="PANTHER" id="PTHR30087:SF0">
    <property type="entry name" value="INNER MEMBRANE PROTEIN"/>
    <property type="match status" value="1"/>
</dbReference>
<feature type="domain" description="DUF1722" evidence="1">
    <location>
        <begin position="186"/>
        <end position="301"/>
    </location>
</feature>
<organism evidence="2 3">
    <name type="scientific">Aliidiomarina shirensis</name>
    <dbReference type="NCBI Taxonomy" id="1048642"/>
    <lineage>
        <taxon>Bacteria</taxon>
        <taxon>Pseudomonadati</taxon>
        <taxon>Pseudomonadota</taxon>
        <taxon>Gammaproteobacteria</taxon>
        <taxon>Alteromonadales</taxon>
        <taxon>Idiomarinaceae</taxon>
        <taxon>Aliidiomarina</taxon>
    </lineage>
</organism>
<keyword evidence="3" id="KW-1185">Reference proteome</keyword>
<evidence type="ECO:0000259" key="1">
    <source>
        <dbReference type="Pfam" id="PF08349"/>
    </source>
</evidence>
<evidence type="ECO:0000313" key="3">
    <source>
        <dbReference type="Proteomes" id="UP000286934"/>
    </source>
</evidence>
<protein>
    <recommendedName>
        <fullName evidence="1">DUF1722 domain-containing protein</fullName>
    </recommendedName>
</protein>
<accession>A0A432WXF7</accession>
<sequence length="310" mass="35573">MIYVGVSACLLGQKVRYDGGHKASDFCQHELGRHVEYLPLCPEVGVGLSVPRPTIRLIGDVENPRAVVQKTGEDLTSRLEQFANVRSEQLATLSGYVLCAKSPSCGMERVRVYEEDSNANVKQGMGIFAKRLQEMFPAMPMEEDGRLNDPLLRENFVLRLYVYAEWKQLTENMTKGILYTFHARHKLLLLAHNQAVYRELGRELGELDDVTQAFLDYYILRLMTALSKPASRKDHTNVLQHVQGYFKQHIDSSSRVELADLILRYHHGEEPLAAPLTLMSHYLKRFPDPYLESQSYFHPYPDDLRLRYGL</sequence>
<name>A0A432WXF7_9GAMM</name>
<dbReference type="InterPro" id="IPR007553">
    <property type="entry name" value="2-thiour_desulf"/>
</dbReference>